<dbReference type="InterPro" id="IPR034221">
    <property type="entry name" value="RBM34_RRM2"/>
</dbReference>
<evidence type="ECO:0000256" key="9">
    <source>
        <dbReference type="ARBA" id="ARBA00023242"/>
    </source>
</evidence>
<dbReference type="Gene3D" id="3.30.70.330">
    <property type="match status" value="2"/>
</dbReference>
<organism evidence="15 16">
    <name type="scientific">Xenopus laevis</name>
    <name type="common">African clawed frog</name>
    <dbReference type="NCBI Taxonomy" id="8355"/>
    <lineage>
        <taxon>Eukaryota</taxon>
        <taxon>Metazoa</taxon>
        <taxon>Chordata</taxon>
        <taxon>Craniata</taxon>
        <taxon>Vertebrata</taxon>
        <taxon>Euteleostomi</taxon>
        <taxon>Amphibia</taxon>
        <taxon>Batrachia</taxon>
        <taxon>Anura</taxon>
        <taxon>Pipoidea</taxon>
        <taxon>Pipidae</taxon>
        <taxon>Xenopodinae</taxon>
        <taxon>Xenopus</taxon>
        <taxon>Xenopus</taxon>
    </lineage>
</organism>
<dbReference type="PANTHER" id="PTHR23236">
    <property type="entry name" value="EUKARYOTIC TRANSLATION INITIATION FACTOR 4B/4H"/>
    <property type="match status" value="1"/>
</dbReference>
<keyword evidence="5" id="KW-0677">Repeat</keyword>
<feature type="compositionally biased region" description="Basic residues" evidence="13">
    <location>
        <begin position="391"/>
        <end position="414"/>
    </location>
</feature>
<evidence type="ECO:0000256" key="8">
    <source>
        <dbReference type="ARBA" id="ARBA00022990"/>
    </source>
</evidence>
<dbReference type="EMBL" id="CM004482">
    <property type="protein sequence ID" value="OCT62107.1"/>
    <property type="molecule type" value="Genomic_DNA"/>
</dbReference>
<evidence type="ECO:0000256" key="7">
    <source>
        <dbReference type="ARBA" id="ARBA00022884"/>
    </source>
</evidence>
<keyword evidence="3" id="KW-1017">Isopeptide bond</keyword>
<sequence>MAKDGGKLKKKTKSACESQNSEAVVATEAYVAGEVADSLFPQKASKNTTLLSSLFHTKCPAVQPLYVPVKIPKRKLPEADVAGTDVKQARTAIAVKAKVTKEKDLSVAEKKLADREQSLANADEEETRKNVLSKEKLKIKKNQSLDEDGIVVQPRKRKVNRAEERIKNKRTVFVGNLPADCTKQTLTSLFKEFGPIESLRFRSVARAEANLSRKVATIQRKVHPKRNNINAYVVFKDESSASKALMRNGAEVGSGFHIRVDMASKSSSHDNKRSAFVGNLPYDIEEESIRKHFSQCGDVQGVRIIRDQKTGIGKGFGYVLFESADAVQLALKLNNSQLSGRRIRVKRSVTAEAAQKSTNKTSFKQKLDTLNQTKPIKANSFVGETADIGKVKNKVHKNKNKKKKSVGIKKKNKN</sequence>
<dbReference type="SUPFAM" id="SSF54928">
    <property type="entry name" value="RNA-binding domain, RBD"/>
    <property type="match status" value="2"/>
</dbReference>
<keyword evidence="6" id="KW-0832">Ubl conjugation</keyword>
<evidence type="ECO:0000256" key="10">
    <source>
        <dbReference type="ARBA" id="ARBA00067871"/>
    </source>
</evidence>
<keyword evidence="9" id="KW-0539">Nucleus</keyword>
<feature type="domain" description="RRM" evidence="14">
    <location>
        <begin position="273"/>
        <end position="350"/>
    </location>
</feature>
<dbReference type="FunFam" id="3.30.70.330:FF:000561">
    <property type="entry name" value="RNA-binding protein 34 isoform X2"/>
    <property type="match status" value="1"/>
</dbReference>
<evidence type="ECO:0000256" key="13">
    <source>
        <dbReference type="SAM" id="MobiDB-lite"/>
    </source>
</evidence>
<dbReference type="Proteomes" id="UP000694892">
    <property type="component" value="Chromosome 9_10L"/>
</dbReference>
<keyword evidence="4" id="KW-0597">Phosphoprotein</keyword>
<feature type="domain" description="RRM" evidence="14">
    <location>
        <begin position="170"/>
        <end position="265"/>
    </location>
</feature>
<evidence type="ECO:0000256" key="11">
    <source>
        <dbReference type="ARBA" id="ARBA00075574"/>
    </source>
</evidence>
<evidence type="ECO:0000256" key="2">
    <source>
        <dbReference type="ARBA" id="ARBA00007077"/>
    </source>
</evidence>
<protein>
    <recommendedName>
        <fullName evidence="10">RNA-binding protein 34</fullName>
    </recommendedName>
    <alternativeName>
        <fullName evidence="11">RNA-binding motif protein 34</fullName>
    </alternativeName>
</protein>
<proteinExistence type="inferred from homology"/>
<reference evidence="16" key="1">
    <citation type="journal article" date="2016" name="Nature">
        <title>Genome evolution in the allotetraploid frog Xenopus laevis.</title>
        <authorList>
            <person name="Session A.M."/>
            <person name="Uno Y."/>
            <person name="Kwon T."/>
            <person name="Chapman J.A."/>
            <person name="Toyoda A."/>
            <person name="Takahashi S."/>
            <person name="Fukui A."/>
            <person name="Hikosaka A."/>
            <person name="Suzuki A."/>
            <person name="Kondo M."/>
            <person name="van Heeringen S.J."/>
            <person name="Quigley I."/>
            <person name="Heinz S."/>
            <person name="Ogino H."/>
            <person name="Ochi H."/>
            <person name="Hellsten U."/>
            <person name="Lyons J.B."/>
            <person name="Simakov O."/>
            <person name="Putnam N."/>
            <person name="Stites J."/>
            <person name="Kuroki Y."/>
            <person name="Tanaka T."/>
            <person name="Michiue T."/>
            <person name="Watanabe M."/>
            <person name="Bogdanovic O."/>
            <person name="Lister R."/>
            <person name="Georgiou G."/>
            <person name="Paranjpe S.S."/>
            <person name="van Kruijsbergen I."/>
            <person name="Shu S."/>
            <person name="Carlson J."/>
            <person name="Kinoshita T."/>
            <person name="Ohta Y."/>
            <person name="Mawaribuchi S."/>
            <person name="Jenkins J."/>
            <person name="Grimwood J."/>
            <person name="Schmutz J."/>
            <person name="Mitros T."/>
            <person name="Mozaffari S.V."/>
            <person name="Suzuki Y."/>
            <person name="Haramoto Y."/>
            <person name="Yamamoto T.S."/>
            <person name="Takagi C."/>
            <person name="Heald R."/>
            <person name="Miller K."/>
            <person name="Haudenschild C."/>
            <person name="Kitzman J."/>
            <person name="Nakayama T."/>
            <person name="Izutsu Y."/>
            <person name="Robert J."/>
            <person name="Fortriede J."/>
            <person name="Burns K."/>
            <person name="Lotay V."/>
            <person name="Karimi K."/>
            <person name="Yasuoka Y."/>
            <person name="Dichmann D.S."/>
            <person name="Flajnik M.F."/>
            <person name="Houston D.W."/>
            <person name="Shendure J."/>
            <person name="DuPasquier L."/>
            <person name="Vize P.D."/>
            <person name="Zorn A.M."/>
            <person name="Ito M."/>
            <person name="Marcotte E.M."/>
            <person name="Wallingford J.B."/>
            <person name="Ito Y."/>
            <person name="Asashima M."/>
            <person name="Ueno N."/>
            <person name="Matsuda Y."/>
            <person name="Veenstra G.J."/>
            <person name="Fujiyama A."/>
            <person name="Harland R.M."/>
            <person name="Taira M."/>
            <person name="Rokhsar D.S."/>
        </authorList>
    </citation>
    <scope>NUCLEOTIDE SEQUENCE [LARGE SCALE GENOMIC DNA]</scope>
    <source>
        <strain evidence="16">J</strain>
    </source>
</reference>
<dbReference type="PROSITE" id="PS50102">
    <property type="entry name" value="RRM"/>
    <property type="match status" value="2"/>
</dbReference>
<gene>
    <name evidence="15" type="ORF">XELAEV_18043190mg</name>
</gene>
<evidence type="ECO:0000256" key="6">
    <source>
        <dbReference type="ARBA" id="ARBA00022843"/>
    </source>
</evidence>
<dbReference type="PANTHER" id="PTHR23236:SF25">
    <property type="entry name" value="RNA-BINDING PROTEIN 34"/>
    <property type="match status" value="1"/>
</dbReference>
<comment type="similarity">
    <text evidence="2">Belongs to the RRM RBM34 family.</text>
</comment>
<accession>A0A974BWG0</accession>
<dbReference type="Pfam" id="PF00076">
    <property type="entry name" value="RRM_1"/>
    <property type="match status" value="2"/>
</dbReference>
<keyword evidence="7 12" id="KW-0694">RNA-binding</keyword>
<name>A0A974BWG0_XENLA</name>
<dbReference type="GO" id="GO:0005730">
    <property type="term" value="C:nucleolus"/>
    <property type="evidence" value="ECO:0007669"/>
    <property type="project" value="UniProtKB-SubCell"/>
</dbReference>
<evidence type="ECO:0000256" key="12">
    <source>
        <dbReference type="PROSITE-ProRule" id="PRU00176"/>
    </source>
</evidence>
<evidence type="ECO:0000256" key="1">
    <source>
        <dbReference type="ARBA" id="ARBA00004604"/>
    </source>
</evidence>
<dbReference type="InterPro" id="IPR012677">
    <property type="entry name" value="Nucleotide-bd_a/b_plait_sf"/>
</dbReference>
<dbReference type="CDD" id="cd12395">
    <property type="entry name" value="RRM2_RBM34"/>
    <property type="match status" value="1"/>
</dbReference>
<evidence type="ECO:0000313" key="16">
    <source>
        <dbReference type="Proteomes" id="UP000694892"/>
    </source>
</evidence>
<evidence type="ECO:0000313" key="15">
    <source>
        <dbReference type="EMBL" id="OCT62107.1"/>
    </source>
</evidence>
<dbReference type="SMART" id="SM00360">
    <property type="entry name" value="RRM"/>
    <property type="match status" value="2"/>
</dbReference>
<feature type="region of interest" description="Disordered" evidence="13">
    <location>
        <begin position="389"/>
        <end position="414"/>
    </location>
</feature>
<dbReference type="InterPro" id="IPR035979">
    <property type="entry name" value="RBD_domain_sf"/>
</dbReference>
<dbReference type="AlphaFoldDB" id="A0A974BWG0"/>
<evidence type="ECO:0000259" key="14">
    <source>
        <dbReference type="PROSITE" id="PS50102"/>
    </source>
</evidence>
<evidence type="ECO:0000256" key="4">
    <source>
        <dbReference type="ARBA" id="ARBA00022553"/>
    </source>
</evidence>
<evidence type="ECO:0000256" key="5">
    <source>
        <dbReference type="ARBA" id="ARBA00022737"/>
    </source>
</evidence>
<dbReference type="InterPro" id="IPR000504">
    <property type="entry name" value="RRM_dom"/>
</dbReference>
<dbReference type="CDD" id="cd12394">
    <property type="entry name" value="RRM1_RBM34"/>
    <property type="match status" value="1"/>
</dbReference>
<evidence type="ECO:0000256" key="3">
    <source>
        <dbReference type="ARBA" id="ARBA00022499"/>
    </source>
</evidence>
<dbReference type="FunFam" id="3.30.70.330:FF:000511">
    <property type="entry name" value="RNA binding motif protein 34"/>
    <property type="match status" value="1"/>
</dbReference>
<dbReference type="GO" id="GO:0003723">
    <property type="term" value="F:RNA binding"/>
    <property type="evidence" value="ECO:0007669"/>
    <property type="project" value="UniProtKB-UniRule"/>
</dbReference>
<dbReference type="OMA" id="CAVPKKG"/>
<comment type="subcellular location">
    <subcellularLocation>
        <location evidence="1">Nucleus</location>
        <location evidence="1">Nucleolus</location>
    </subcellularLocation>
</comment>
<keyword evidence="8" id="KW-0007">Acetylation</keyword>